<name>A0A557ZYT6_9PSEU</name>
<proteinExistence type="predicted"/>
<comment type="caution">
    <text evidence="1">The sequence shown here is derived from an EMBL/GenBank/DDBJ whole genome shotgun (WGS) entry which is preliminary data.</text>
</comment>
<dbReference type="InterPro" id="IPR046274">
    <property type="entry name" value="DUF6307"/>
</dbReference>
<evidence type="ECO:0000313" key="2">
    <source>
        <dbReference type="Proteomes" id="UP000318578"/>
    </source>
</evidence>
<gene>
    <name evidence="1" type="ORF">FNH06_32470</name>
</gene>
<dbReference type="Pfam" id="PF19826">
    <property type="entry name" value="DUF6307"/>
    <property type="match status" value="1"/>
</dbReference>
<accession>A0A557ZYT6</accession>
<dbReference type="Proteomes" id="UP000318578">
    <property type="component" value="Unassembled WGS sequence"/>
</dbReference>
<dbReference type="RefSeq" id="WP_144643735.1">
    <property type="nucleotide sequence ID" value="NZ_BNAX01000004.1"/>
</dbReference>
<keyword evidence="2" id="KW-1185">Reference proteome</keyword>
<protein>
    <submittedName>
        <fullName evidence="1">Uncharacterized protein</fullName>
    </submittedName>
</protein>
<dbReference type="OrthoDB" id="3634866at2"/>
<dbReference type="AlphaFoldDB" id="A0A557ZYT6"/>
<dbReference type="EMBL" id="VJZA01000085">
    <property type="protein sequence ID" value="TVT17169.1"/>
    <property type="molecule type" value="Genomic_DNA"/>
</dbReference>
<sequence>MTLQKKEEELMIQNPTFVSQYQKRVELVHDVLRHGTELSEEQSRVLAVDLLHTLDTLPERVR</sequence>
<organism evidence="1 2">
    <name type="scientific">Amycolatopsis acidiphila</name>
    <dbReference type="NCBI Taxonomy" id="715473"/>
    <lineage>
        <taxon>Bacteria</taxon>
        <taxon>Bacillati</taxon>
        <taxon>Actinomycetota</taxon>
        <taxon>Actinomycetes</taxon>
        <taxon>Pseudonocardiales</taxon>
        <taxon>Pseudonocardiaceae</taxon>
        <taxon>Amycolatopsis</taxon>
    </lineage>
</organism>
<evidence type="ECO:0000313" key="1">
    <source>
        <dbReference type="EMBL" id="TVT17169.1"/>
    </source>
</evidence>
<reference evidence="1 2" key="1">
    <citation type="submission" date="2019-07" db="EMBL/GenBank/DDBJ databases">
        <title>New species of Amycolatopsis and Streptomyces.</title>
        <authorList>
            <person name="Duangmal K."/>
            <person name="Teo W.F.A."/>
            <person name="Lipun K."/>
        </authorList>
    </citation>
    <scope>NUCLEOTIDE SEQUENCE [LARGE SCALE GENOMIC DNA]</scope>
    <source>
        <strain evidence="1 2">JCM 30562</strain>
    </source>
</reference>